<dbReference type="EMBL" id="MVIJ01000033">
    <property type="protein sequence ID" value="ORB72222.1"/>
    <property type="molecule type" value="Genomic_DNA"/>
</dbReference>
<accession>A0A1X0KAS7</accession>
<organism evidence="1 2">
    <name type="scientific">Mycobacterium scrofulaceum</name>
    <dbReference type="NCBI Taxonomy" id="1783"/>
    <lineage>
        <taxon>Bacteria</taxon>
        <taxon>Bacillati</taxon>
        <taxon>Actinomycetota</taxon>
        <taxon>Actinomycetes</taxon>
        <taxon>Mycobacteriales</taxon>
        <taxon>Mycobacteriaceae</taxon>
        <taxon>Mycobacterium</taxon>
    </lineage>
</organism>
<dbReference type="Proteomes" id="UP000192601">
    <property type="component" value="Unassembled WGS sequence"/>
</dbReference>
<sequence length="83" mass="8272">MPLTLASPVAGPGDVVVDVTTDVDVDVDVVGLDLLDEPHAARDSAATPATPRTATRVSRGVGQLADINVSPIVVGPDGMGITG</sequence>
<evidence type="ECO:0000313" key="2">
    <source>
        <dbReference type="Proteomes" id="UP000192601"/>
    </source>
</evidence>
<reference evidence="1 2" key="1">
    <citation type="submission" date="2017-02" db="EMBL/GenBank/DDBJ databases">
        <title>The new phylogeny of genus Mycobacterium.</title>
        <authorList>
            <person name="Tortoli E."/>
            <person name="Trovato A."/>
            <person name="Cirillo D.M."/>
        </authorList>
    </citation>
    <scope>NUCLEOTIDE SEQUENCE [LARGE SCALE GENOMIC DNA]</scope>
    <source>
        <strain evidence="1 2">DSM 43992</strain>
    </source>
</reference>
<protein>
    <submittedName>
        <fullName evidence="1">Uncharacterized protein</fullName>
    </submittedName>
</protein>
<dbReference type="STRING" id="1783.BST44_19800"/>
<dbReference type="AlphaFoldDB" id="A0A1X0KAS7"/>
<gene>
    <name evidence="1" type="ORF">BST44_19800</name>
</gene>
<name>A0A1X0KAS7_MYCSC</name>
<evidence type="ECO:0000313" key="1">
    <source>
        <dbReference type="EMBL" id="ORB72222.1"/>
    </source>
</evidence>
<keyword evidence="2" id="KW-1185">Reference proteome</keyword>
<comment type="caution">
    <text evidence="1">The sequence shown here is derived from an EMBL/GenBank/DDBJ whole genome shotgun (WGS) entry which is preliminary data.</text>
</comment>
<proteinExistence type="predicted"/>